<dbReference type="AlphaFoldDB" id="A0A837IQR1"/>
<gene>
    <name evidence="1" type="ORF">UX18_C0023G0015</name>
</gene>
<dbReference type="EMBL" id="LCLF01000023">
    <property type="protein sequence ID" value="KKU12470.1"/>
    <property type="molecule type" value="Genomic_DNA"/>
</dbReference>
<sequence>MEKKFSSPKIKIWFEPMFLAKMSYSDERLRAPPKAGLRLKQNFLYDSFFARATNFFF</sequence>
<dbReference type="Proteomes" id="UP000034909">
    <property type="component" value="Unassembled WGS sequence"/>
</dbReference>
<reference evidence="1 2" key="1">
    <citation type="journal article" date="2015" name="Nature">
        <title>rRNA introns, odd ribosomes, and small enigmatic genomes across a large radiation of phyla.</title>
        <authorList>
            <person name="Brown C.T."/>
            <person name="Hug L.A."/>
            <person name="Thomas B.C."/>
            <person name="Sharon I."/>
            <person name="Castelle C.J."/>
            <person name="Singh A."/>
            <person name="Wilkins M.J."/>
            <person name="Williams K.H."/>
            <person name="Banfield J.F."/>
        </authorList>
    </citation>
    <scope>NUCLEOTIDE SEQUENCE [LARGE SCALE GENOMIC DNA]</scope>
</reference>
<name>A0A837IQR1_9BACT</name>
<accession>A0A837IQR1</accession>
<evidence type="ECO:0000313" key="1">
    <source>
        <dbReference type="EMBL" id="KKU12470.1"/>
    </source>
</evidence>
<organism evidence="1 2">
    <name type="scientific">Candidatus Azambacteria bacterium GW2011_GWC2_45_7b</name>
    <dbReference type="NCBI Taxonomy" id="1618621"/>
    <lineage>
        <taxon>Bacteria</taxon>
        <taxon>Candidatus Azamiibacteriota</taxon>
    </lineage>
</organism>
<proteinExistence type="predicted"/>
<evidence type="ECO:0000313" key="2">
    <source>
        <dbReference type="Proteomes" id="UP000034909"/>
    </source>
</evidence>
<protein>
    <submittedName>
        <fullName evidence="1">Uncharacterized protein</fullName>
    </submittedName>
</protein>
<comment type="caution">
    <text evidence="1">The sequence shown here is derived from an EMBL/GenBank/DDBJ whole genome shotgun (WGS) entry which is preliminary data.</text>
</comment>